<dbReference type="EMBL" id="FQZM01000030">
    <property type="protein sequence ID" value="SHJ35631.1"/>
    <property type="molecule type" value="Genomic_DNA"/>
</dbReference>
<evidence type="ECO:0000259" key="1">
    <source>
        <dbReference type="Pfam" id="PF12697"/>
    </source>
</evidence>
<dbReference type="InterPro" id="IPR029058">
    <property type="entry name" value="AB_hydrolase_fold"/>
</dbReference>
<evidence type="ECO:0000313" key="2">
    <source>
        <dbReference type="EMBL" id="SHJ35631.1"/>
    </source>
</evidence>
<dbReference type="PANTHER" id="PTHR43798:SF33">
    <property type="entry name" value="HYDROLASE, PUTATIVE (AFU_ORTHOLOGUE AFUA_2G14860)-RELATED"/>
    <property type="match status" value="1"/>
</dbReference>
<dbReference type="PANTHER" id="PTHR43798">
    <property type="entry name" value="MONOACYLGLYCEROL LIPASE"/>
    <property type="match status" value="1"/>
</dbReference>
<organism evidence="2 3">
    <name type="scientific">Desulfofundulus thermosubterraneus DSM 16057</name>
    <dbReference type="NCBI Taxonomy" id="1121432"/>
    <lineage>
        <taxon>Bacteria</taxon>
        <taxon>Bacillati</taxon>
        <taxon>Bacillota</taxon>
        <taxon>Clostridia</taxon>
        <taxon>Eubacteriales</taxon>
        <taxon>Peptococcaceae</taxon>
        <taxon>Desulfofundulus</taxon>
    </lineage>
</organism>
<evidence type="ECO:0000313" key="3">
    <source>
        <dbReference type="Proteomes" id="UP000184529"/>
    </source>
</evidence>
<sequence length="253" mass="27730">MPYLMHNDLKIYYQETTGREPLIIFVHGAGGSGRRWSAQLEAIKGLYRAVALDLPGHGQSGGRPLASITEYAELVAGFVDTLPSRKFVLAGHSMGGAIALEFALRHAEKLQGLILVGTGARLRVNPQVLDTLAGGELPLHNINNLFGSAVPESVLQSFRREMEGLPSALYLADYLACDSFDRMSDIQKIKVPTLIIVGDEDKMTPVKYAHYLNNQIANSRLKIIYGAGHMTMLEKPGEVNKAIIDFLNMIRAN</sequence>
<accession>A0A1M6IMB9</accession>
<gene>
    <name evidence="2" type="ORF">SAMN02745219_02366</name>
</gene>
<dbReference type="PRINTS" id="PR00111">
    <property type="entry name" value="ABHYDROLASE"/>
</dbReference>
<dbReference type="OrthoDB" id="9775557at2"/>
<dbReference type="STRING" id="1121432.SAMN02745219_02366"/>
<dbReference type="Proteomes" id="UP000184529">
    <property type="component" value="Unassembled WGS sequence"/>
</dbReference>
<dbReference type="Gene3D" id="3.40.50.1820">
    <property type="entry name" value="alpha/beta hydrolase"/>
    <property type="match status" value="1"/>
</dbReference>
<dbReference type="RefSeq" id="WP_072869849.1">
    <property type="nucleotide sequence ID" value="NZ_FQZM01000030.1"/>
</dbReference>
<reference evidence="3" key="1">
    <citation type="submission" date="2016-11" db="EMBL/GenBank/DDBJ databases">
        <authorList>
            <person name="Varghese N."/>
            <person name="Submissions S."/>
        </authorList>
    </citation>
    <scope>NUCLEOTIDE SEQUENCE [LARGE SCALE GENOMIC DNA]</scope>
    <source>
        <strain evidence="3">DSM 16057</strain>
    </source>
</reference>
<feature type="domain" description="AB hydrolase-1" evidence="1">
    <location>
        <begin position="23"/>
        <end position="241"/>
    </location>
</feature>
<dbReference type="Pfam" id="PF12697">
    <property type="entry name" value="Abhydrolase_6"/>
    <property type="match status" value="1"/>
</dbReference>
<name>A0A1M6IMB9_9FIRM</name>
<proteinExistence type="predicted"/>
<dbReference type="AlphaFoldDB" id="A0A1M6IMB9"/>
<dbReference type="GO" id="GO:0016020">
    <property type="term" value="C:membrane"/>
    <property type="evidence" value="ECO:0007669"/>
    <property type="project" value="TreeGrafter"/>
</dbReference>
<protein>
    <submittedName>
        <fullName evidence="2">Pimeloyl-ACP methyl ester carboxylesterase</fullName>
    </submittedName>
</protein>
<dbReference type="InterPro" id="IPR000073">
    <property type="entry name" value="AB_hydrolase_1"/>
</dbReference>
<keyword evidence="3" id="KW-1185">Reference proteome</keyword>
<dbReference type="SUPFAM" id="SSF53474">
    <property type="entry name" value="alpha/beta-Hydrolases"/>
    <property type="match status" value="1"/>
</dbReference>
<dbReference type="InterPro" id="IPR050266">
    <property type="entry name" value="AB_hydrolase_sf"/>
</dbReference>